<feature type="domain" description="NAD-dependent epimerase/dehydratase" evidence="2">
    <location>
        <begin position="17"/>
        <end position="236"/>
    </location>
</feature>
<proteinExistence type="inferred from homology"/>
<feature type="domain" description="DUF1731" evidence="3">
    <location>
        <begin position="265"/>
        <end position="311"/>
    </location>
</feature>
<dbReference type="PANTHER" id="PTHR11092:SF0">
    <property type="entry name" value="EPIMERASE FAMILY PROTEIN SDR39U1"/>
    <property type="match status" value="1"/>
</dbReference>
<accession>A0ABP8FJB6</accession>
<dbReference type="InterPro" id="IPR013549">
    <property type="entry name" value="DUF1731"/>
</dbReference>
<organism evidence="4 5">
    <name type="scientific">Nibribacter koreensis</name>
    <dbReference type="NCBI Taxonomy" id="1084519"/>
    <lineage>
        <taxon>Bacteria</taxon>
        <taxon>Pseudomonadati</taxon>
        <taxon>Bacteroidota</taxon>
        <taxon>Cytophagia</taxon>
        <taxon>Cytophagales</taxon>
        <taxon>Hymenobacteraceae</taxon>
        <taxon>Nibribacter</taxon>
    </lineage>
</organism>
<dbReference type="EMBL" id="BAABGX010000002">
    <property type="protein sequence ID" value="GAA4305133.1"/>
    <property type="molecule type" value="Genomic_DNA"/>
</dbReference>
<gene>
    <name evidence="4" type="ORF">GCM10023183_19050</name>
</gene>
<dbReference type="InterPro" id="IPR036291">
    <property type="entry name" value="NAD(P)-bd_dom_sf"/>
</dbReference>
<sequence length="316" mass="34841">MTVNADRIESNMSGKKILIAGGTGLVGTRLSEMLIDSGYEVAHLSRNPDKYAHYKTFKWDLKKGCLDENAIKYADYVINLAGASVSDEKWSGSRKKEILHSRTQSTHVLCEYLSKVLHHVKGFISSSAVGIYGNSGDKLMLEESAYGSDFLAEVCKQWEHSAWQVHNLGIRTVIYRIGIVLSNKGGALPQIAKPIRMLAGAPLGSGKQYMSWIHIDDLCRLFIKAIEDAQMQGVYNAVSPHPSTNEEVTKALAAVMHKPLVFPNVPAFGLKLMLGEMSEIVLGGSRVSANKVLQTGFTFEYNQLQEALESLYDKNS</sequence>
<protein>
    <submittedName>
        <fullName evidence="4">TIGR01777 family oxidoreductase</fullName>
    </submittedName>
</protein>
<dbReference type="SUPFAM" id="SSF51735">
    <property type="entry name" value="NAD(P)-binding Rossmann-fold domains"/>
    <property type="match status" value="1"/>
</dbReference>
<dbReference type="CDD" id="cd05242">
    <property type="entry name" value="SDR_a8"/>
    <property type="match status" value="1"/>
</dbReference>
<dbReference type="NCBIfam" id="TIGR01777">
    <property type="entry name" value="yfcH"/>
    <property type="match status" value="1"/>
</dbReference>
<dbReference type="Pfam" id="PF01370">
    <property type="entry name" value="Epimerase"/>
    <property type="match status" value="1"/>
</dbReference>
<evidence type="ECO:0000313" key="5">
    <source>
        <dbReference type="Proteomes" id="UP001501844"/>
    </source>
</evidence>
<comment type="similarity">
    <text evidence="1">Belongs to the NAD(P)-dependent epimerase/dehydratase family. SDR39U1 subfamily.</text>
</comment>
<reference evidence="5" key="1">
    <citation type="journal article" date="2019" name="Int. J. Syst. Evol. Microbiol.">
        <title>The Global Catalogue of Microorganisms (GCM) 10K type strain sequencing project: providing services to taxonomists for standard genome sequencing and annotation.</title>
        <authorList>
            <consortium name="The Broad Institute Genomics Platform"/>
            <consortium name="The Broad Institute Genome Sequencing Center for Infectious Disease"/>
            <person name="Wu L."/>
            <person name="Ma J."/>
        </authorList>
    </citation>
    <scope>NUCLEOTIDE SEQUENCE [LARGE SCALE GENOMIC DNA]</scope>
    <source>
        <strain evidence="5">JCM 17917</strain>
    </source>
</reference>
<evidence type="ECO:0000256" key="1">
    <source>
        <dbReference type="ARBA" id="ARBA00009353"/>
    </source>
</evidence>
<keyword evidence="5" id="KW-1185">Reference proteome</keyword>
<dbReference type="Gene3D" id="3.40.50.720">
    <property type="entry name" value="NAD(P)-binding Rossmann-like Domain"/>
    <property type="match status" value="1"/>
</dbReference>
<dbReference type="InterPro" id="IPR001509">
    <property type="entry name" value="Epimerase_deHydtase"/>
</dbReference>
<dbReference type="Pfam" id="PF08338">
    <property type="entry name" value="DUF1731"/>
    <property type="match status" value="1"/>
</dbReference>
<dbReference type="InterPro" id="IPR010099">
    <property type="entry name" value="SDR39U1"/>
</dbReference>
<dbReference type="PANTHER" id="PTHR11092">
    <property type="entry name" value="SUGAR NUCLEOTIDE EPIMERASE RELATED"/>
    <property type="match status" value="1"/>
</dbReference>
<evidence type="ECO:0000259" key="3">
    <source>
        <dbReference type="Pfam" id="PF08338"/>
    </source>
</evidence>
<evidence type="ECO:0000313" key="4">
    <source>
        <dbReference type="EMBL" id="GAA4305133.1"/>
    </source>
</evidence>
<evidence type="ECO:0000259" key="2">
    <source>
        <dbReference type="Pfam" id="PF01370"/>
    </source>
</evidence>
<dbReference type="Proteomes" id="UP001501844">
    <property type="component" value="Unassembled WGS sequence"/>
</dbReference>
<name>A0ABP8FJB6_9BACT</name>
<comment type="caution">
    <text evidence="4">The sequence shown here is derived from an EMBL/GenBank/DDBJ whole genome shotgun (WGS) entry which is preliminary data.</text>
</comment>